<accession>A0A165EVU2</accession>
<dbReference type="InParanoid" id="A0A165EVU2"/>
<feature type="compositionally biased region" description="Pro residues" evidence="8">
    <location>
        <begin position="235"/>
        <end position="247"/>
    </location>
</feature>
<dbReference type="OrthoDB" id="529273at2759"/>
<proteinExistence type="predicted"/>
<evidence type="ECO:0000313" key="10">
    <source>
        <dbReference type="EMBL" id="KZT55619.1"/>
    </source>
</evidence>
<keyword evidence="11" id="KW-1185">Reference proteome</keyword>
<evidence type="ECO:0000256" key="1">
    <source>
        <dbReference type="ARBA" id="ARBA00004167"/>
    </source>
</evidence>
<dbReference type="AlphaFoldDB" id="A0A165EVU2"/>
<dbReference type="GO" id="GO:0016020">
    <property type="term" value="C:membrane"/>
    <property type="evidence" value="ECO:0007669"/>
    <property type="project" value="UniProtKB-SubCell"/>
</dbReference>
<reference evidence="10 11" key="1">
    <citation type="journal article" date="2016" name="Mol. Biol. Evol.">
        <title>Comparative Genomics of Early-Diverging Mushroom-Forming Fungi Provides Insights into the Origins of Lignocellulose Decay Capabilities.</title>
        <authorList>
            <person name="Nagy L.G."/>
            <person name="Riley R."/>
            <person name="Tritt A."/>
            <person name="Adam C."/>
            <person name="Daum C."/>
            <person name="Floudas D."/>
            <person name="Sun H."/>
            <person name="Yadav J.S."/>
            <person name="Pangilinan J."/>
            <person name="Larsson K.H."/>
            <person name="Matsuura K."/>
            <person name="Barry K."/>
            <person name="Labutti K."/>
            <person name="Kuo R."/>
            <person name="Ohm R.A."/>
            <person name="Bhattacharya S.S."/>
            <person name="Shirouzu T."/>
            <person name="Yoshinaga Y."/>
            <person name="Martin F.M."/>
            <person name="Grigoriev I.V."/>
            <person name="Hibbett D.S."/>
        </authorList>
    </citation>
    <scope>NUCLEOTIDE SEQUENCE [LARGE SCALE GENOMIC DNA]</scope>
    <source>
        <strain evidence="10 11">HHB12733</strain>
    </source>
</reference>
<evidence type="ECO:0000256" key="6">
    <source>
        <dbReference type="ARBA" id="ARBA00023136"/>
    </source>
</evidence>
<evidence type="ECO:0000256" key="2">
    <source>
        <dbReference type="ARBA" id="ARBA00022676"/>
    </source>
</evidence>
<dbReference type="GO" id="GO:0035269">
    <property type="term" value="P:protein O-linked glycosylation via mannose"/>
    <property type="evidence" value="ECO:0007669"/>
    <property type="project" value="TreeGrafter"/>
</dbReference>
<evidence type="ECO:0000313" key="11">
    <source>
        <dbReference type="Proteomes" id="UP000076842"/>
    </source>
</evidence>
<gene>
    <name evidence="10" type="ORF">CALCODRAFT_421035</name>
</gene>
<comment type="subcellular location">
    <subcellularLocation>
        <location evidence="1">Membrane</location>
        <topology evidence="1">Single-pass membrane protein</topology>
    </subcellularLocation>
</comment>
<feature type="non-terminal residue" evidence="10">
    <location>
        <position position="369"/>
    </location>
</feature>
<name>A0A165EVU2_9BASI</name>
<evidence type="ECO:0000256" key="3">
    <source>
        <dbReference type="ARBA" id="ARBA00022679"/>
    </source>
</evidence>
<protein>
    <recommendedName>
        <fullName evidence="9">Glycosyltransferase 61 catalytic domain-containing protein</fullName>
    </recommendedName>
</protein>
<dbReference type="GO" id="GO:0097363">
    <property type="term" value="F:protein O-acetylglucosaminyltransferase activity"/>
    <property type="evidence" value="ECO:0007669"/>
    <property type="project" value="TreeGrafter"/>
</dbReference>
<dbReference type="PANTHER" id="PTHR20961">
    <property type="entry name" value="GLYCOSYLTRANSFERASE"/>
    <property type="match status" value="1"/>
</dbReference>
<evidence type="ECO:0000256" key="8">
    <source>
        <dbReference type="SAM" id="MobiDB-lite"/>
    </source>
</evidence>
<keyword evidence="6" id="KW-0472">Membrane</keyword>
<keyword evidence="5" id="KW-1133">Transmembrane helix</keyword>
<keyword evidence="3" id="KW-0808">Transferase</keyword>
<keyword evidence="7" id="KW-0325">Glycoprotein</keyword>
<organism evidence="10 11">
    <name type="scientific">Calocera cornea HHB12733</name>
    <dbReference type="NCBI Taxonomy" id="1353952"/>
    <lineage>
        <taxon>Eukaryota</taxon>
        <taxon>Fungi</taxon>
        <taxon>Dikarya</taxon>
        <taxon>Basidiomycota</taxon>
        <taxon>Agaricomycotina</taxon>
        <taxon>Dacrymycetes</taxon>
        <taxon>Dacrymycetales</taxon>
        <taxon>Dacrymycetaceae</taxon>
        <taxon>Calocera</taxon>
    </lineage>
</organism>
<sequence>GNSIFTRLYAHNGTLYFVTSHPERVPDARYITSSGGPLSVAGSDPPRPSQADFAVISPEQARRRFGRVPVVLSGTSFLITENAQFAAHYYHFGAEILLSLWRTYMSLDPLSPPSGRTSLAPPARIVYPHVPSFSWRDRAHFLPFLLHAAFPTPPALLFAEDWADLAALAPGYTWVFDRAVLFDRWAAENGPHAGRERKCSAEAFSLGWAGHFWEPVRRSVLRFARRGALDSGTPSPRPRPSPGPGPGRPVVTYISRQGTKRRLVEEDHDALVAALEAGQESLGYDLRVVRMEDLAKAEQVALAAQTTIMLGVHGNGLTHLLWMARSPRSALLEVHYPGAFRVDYEVAAKQLGHQYRGFWNDTYVLSSVL</sequence>
<dbReference type="PANTHER" id="PTHR20961:SF38">
    <property type="entry name" value="PROTEIN O-LINKED-MANNOSE BETA-1,4-N-ACETYLGLUCOSAMINYLTRANSFERASE 2"/>
    <property type="match status" value="1"/>
</dbReference>
<dbReference type="Proteomes" id="UP000076842">
    <property type="component" value="Unassembled WGS sequence"/>
</dbReference>
<dbReference type="InterPro" id="IPR049625">
    <property type="entry name" value="Glyco_transf_61_cat"/>
</dbReference>
<dbReference type="InterPro" id="IPR007657">
    <property type="entry name" value="Glycosyltransferase_61"/>
</dbReference>
<evidence type="ECO:0000256" key="5">
    <source>
        <dbReference type="ARBA" id="ARBA00022989"/>
    </source>
</evidence>
<feature type="region of interest" description="Disordered" evidence="8">
    <location>
        <begin position="228"/>
        <end position="250"/>
    </location>
</feature>
<evidence type="ECO:0000256" key="7">
    <source>
        <dbReference type="ARBA" id="ARBA00023180"/>
    </source>
</evidence>
<evidence type="ECO:0000256" key="4">
    <source>
        <dbReference type="ARBA" id="ARBA00022692"/>
    </source>
</evidence>
<keyword evidence="4" id="KW-0812">Transmembrane</keyword>
<feature type="non-terminal residue" evidence="10">
    <location>
        <position position="1"/>
    </location>
</feature>
<dbReference type="GO" id="GO:0005783">
    <property type="term" value="C:endoplasmic reticulum"/>
    <property type="evidence" value="ECO:0007669"/>
    <property type="project" value="TreeGrafter"/>
</dbReference>
<dbReference type="EMBL" id="KV423991">
    <property type="protein sequence ID" value="KZT55619.1"/>
    <property type="molecule type" value="Genomic_DNA"/>
</dbReference>
<dbReference type="Pfam" id="PF04577">
    <property type="entry name" value="Glyco_transf_61"/>
    <property type="match status" value="1"/>
</dbReference>
<keyword evidence="2" id="KW-0328">Glycosyltransferase</keyword>
<feature type="domain" description="Glycosyltransferase 61 catalytic" evidence="9">
    <location>
        <begin position="80"/>
        <end position="325"/>
    </location>
</feature>
<evidence type="ECO:0000259" key="9">
    <source>
        <dbReference type="Pfam" id="PF04577"/>
    </source>
</evidence>